<protein>
    <submittedName>
        <fullName evidence="1">Uncharacterized protein</fullName>
    </submittedName>
</protein>
<proteinExistence type="predicted"/>
<evidence type="ECO:0000313" key="1">
    <source>
        <dbReference type="EMBL" id="QJA45327.1"/>
    </source>
</evidence>
<evidence type="ECO:0000313" key="2">
    <source>
        <dbReference type="EMBL" id="QJH93647.1"/>
    </source>
</evidence>
<name>A0A6H1ZD72_9ZZZZ</name>
<accession>A0A6H1ZD72</accession>
<dbReference type="AlphaFoldDB" id="A0A6H1ZD72"/>
<organism evidence="1">
    <name type="scientific">viral metagenome</name>
    <dbReference type="NCBI Taxonomy" id="1070528"/>
    <lineage>
        <taxon>unclassified sequences</taxon>
        <taxon>metagenomes</taxon>
        <taxon>organismal metagenomes</taxon>
    </lineage>
</organism>
<gene>
    <name evidence="1" type="ORF">TM448A00204_0072</name>
    <name evidence="2" type="ORF">TM448B00128_0022</name>
</gene>
<reference evidence="1" key="1">
    <citation type="submission" date="2020-03" db="EMBL/GenBank/DDBJ databases">
        <title>The deep terrestrial virosphere.</title>
        <authorList>
            <person name="Holmfeldt K."/>
            <person name="Nilsson E."/>
            <person name="Simone D."/>
            <person name="Lopez-Fernandez M."/>
            <person name="Wu X."/>
            <person name="de Brujin I."/>
            <person name="Lundin D."/>
            <person name="Andersson A."/>
            <person name="Bertilsson S."/>
            <person name="Dopson M."/>
        </authorList>
    </citation>
    <scope>NUCLEOTIDE SEQUENCE</scope>
    <source>
        <strain evidence="1">TM448A00204</strain>
        <strain evidence="2">TM448B00128</strain>
    </source>
</reference>
<sequence>MKETNAKFAKNNRTFTIACGLAKTPATPRQASKFRRGRGKATRFARKALSIVNQETIEKIFKKEGGEENDHK</sequence>
<dbReference type="EMBL" id="MT144590">
    <property type="protein sequence ID" value="QJH93647.1"/>
    <property type="molecule type" value="Genomic_DNA"/>
</dbReference>
<dbReference type="EMBL" id="MT143988">
    <property type="protein sequence ID" value="QJA45327.1"/>
    <property type="molecule type" value="Genomic_DNA"/>
</dbReference>